<dbReference type="HOGENOM" id="CLU_1691006_0_0_1"/>
<proteinExistence type="predicted"/>
<gene>
    <name evidence="1" type="ORF">PAXRUDRAFT_556177</name>
</gene>
<dbReference type="Proteomes" id="UP000054538">
    <property type="component" value="Unassembled WGS sequence"/>
</dbReference>
<evidence type="ECO:0000313" key="1">
    <source>
        <dbReference type="EMBL" id="KIK74216.1"/>
    </source>
</evidence>
<feature type="non-terminal residue" evidence="1">
    <location>
        <position position="1"/>
    </location>
</feature>
<sequence>KVTHGADASREGDRQGKVVLSLPDEHFESHVNQADIRFNPSTFQIRPVIVTAGLLSVETDWGAIEINSKDATIGPDPTVDQSIYKDVTFTPTSMKLNTGVYDKKFVIPFVFLTRDEKIDITITHGRDKIRYEDKLGQAKALFGQVHTFHAFGPKCK</sequence>
<protein>
    <submittedName>
        <fullName evidence="1">Uncharacterized protein</fullName>
    </submittedName>
</protein>
<organism evidence="1 2">
    <name type="scientific">Paxillus rubicundulus Ve08.2h10</name>
    <dbReference type="NCBI Taxonomy" id="930991"/>
    <lineage>
        <taxon>Eukaryota</taxon>
        <taxon>Fungi</taxon>
        <taxon>Dikarya</taxon>
        <taxon>Basidiomycota</taxon>
        <taxon>Agaricomycotina</taxon>
        <taxon>Agaricomycetes</taxon>
        <taxon>Agaricomycetidae</taxon>
        <taxon>Boletales</taxon>
        <taxon>Paxilineae</taxon>
        <taxon>Paxillaceae</taxon>
        <taxon>Paxillus</taxon>
    </lineage>
</organism>
<keyword evidence="2" id="KW-1185">Reference proteome</keyword>
<accession>A0A0D0CT75</accession>
<dbReference type="InParanoid" id="A0A0D0CT75"/>
<evidence type="ECO:0000313" key="2">
    <source>
        <dbReference type="Proteomes" id="UP000054538"/>
    </source>
</evidence>
<dbReference type="AlphaFoldDB" id="A0A0D0CT75"/>
<dbReference type="OrthoDB" id="2799150at2759"/>
<name>A0A0D0CT75_9AGAM</name>
<dbReference type="EMBL" id="KN829063">
    <property type="protein sequence ID" value="KIK74216.1"/>
    <property type="molecule type" value="Genomic_DNA"/>
</dbReference>
<reference evidence="1 2" key="1">
    <citation type="submission" date="2014-04" db="EMBL/GenBank/DDBJ databases">
        <authorList>
            <consortium name="DOE Joint Genome Institute"/>
            <person name="Kuo A."/>
            <person name="Kohler A."/>
            <person name="Jargeat P."/>
            <person name="Nagy L.G."/>
            <person name="Floudas D."/>
            <person name="Copeland A."/>
            <person name="Barry K.W."/>
            <person name="Cichocki N."/>
            <person name="Veneault-Fourrey C."/>
            <person name="LaButti K."/>
            <person name="Lindquist E.A."/>
            <person name="Lipzen A."/>
            <person name="Lundell T."/>
            <person name="Morin E."/>
            <person name="Murat C."/>
            <person name="Sun H."/>
            <person name="Tunlid A."/>
            <person name="Henrissat B."/>
            <person name="Grigoriev I.V."/>
            <person name="Hibbett D.S."/>
            <person name="Martin F."/>
            <person name="Nordberg H.P."/>
            <person name="Cantor M.N."/>
            <person name="Hua S.X."/>
        </authorList>
    </citation>
    <scope>NUCLEOTIDE SEQUENCE [LARGE SCALE GENOMIC DNA]</scope>
    <source>
        <strain evidence="1 2">Ve08.2h10</strain>
    </source>
</reference>
<reference evidence="2" key="2">
    <citation type="submission" date="2015-01" db="EMBL/GenBank/DDBJ databases">
        <title>Evolutionary Origins and Diversification of the Mycorrhizal Mutualists.</title>
        <authorList>
            <consortium name="DOE Joint Genome Institute"/>
            <consortium name="Mycorrhizal Genomics Consortium"/>
            <person name="Kohler A."/>
            <person name="Kuo A."/>
            <person name="Nagy L.G."/>
            <person name="Floudas D."/>
            <person name="Copeland A."/>
            <person name="Barry K.W."/>
            <person name="Cichocki N."/>
            <person name="Veneault-Fourrey C."/>
            <person name="LaButti K."/>
            <person name="Lindquist E.A."/>
            <person name="Lipzen A."/>
            <person name="Lundell T."/>
            <person name="Morin E."/>
            <person name="Murat C."/>
            <person name="Riley R."/>
            <person name="Ohm R."/>
            <person name="Sun H."/>
            <person name="Tunlid A."/>
            <person name="Henrissat B."/>
            <person name="Grigoriev I.V."/>
            <person name="Hibbett D.S."/>
            <person name="Martin F."/>
        </authorList>
    </citation>
    <scope>NUCLEOTIDE SEQUENCE [LARGE SCALE GENOMIC DNA]</scope>
    <source>
        <strain evidence="2">Ve08.2h10</strain>
    </source>
</reference>